<sequence length="103" mass="11877">MEVENDRTVTRNLNAEFEELSDEMLLELVELHPTLLGAECDGGGTFQLDRKDMWTNNIGQWVLSSVIDAWANVLNMRQEQRKIKRIHIMVVHDIASTILENLL</sequence>
<protein>
    <submittedName>
        <fullName evidence="1">Uncharacterized protein</fullName>
    </submittedName>
</protein>
<dbReference type="Gene3D" id="3.40.395.10">
    <property type="entry name" value="Adenoviral Proteinase, Chain A"/>
    <property type="match status" value="1"/>
</dbReference>
<comment type="caution">
    <text evidence="1">The sequence shown here is derived from an EMBL/GenBank/DDBJ whole genome shotgun (WGS) entry which is preliminary data.</text>
</comment>
<reference evidence="1 2" key="1">
    <citation type="submission" date="2024-01" db="EMBL/GenBank/DDBJ databases">
        <title>The complete chloroplast genome sequence of Lithospermum erythrorhizon: insights into the phylogenetic relationship among Boraginaceae species and the maternal lineages of purple gromwells.</title>
        <authorList>
            <person name="Okada T."/>
            <person name="Watanabe K."/>
        </authorList>
    </citation>
    <scope>NUCLEOTIDE SEQUENCE [LARGE SCALE GENOMIC DNA]</scope>
</reference>
<accession>A0AAV3NXT5</accession>
<dbReference type="AlphaFoldDB" id="A0AAV3NXT5"/>
<name>A0AAV3NXT5_LITER</name>
<dbReference type="EMBL" id="BAABME010015983">
    <property type="protein sequence ID" value="GAA0143926.1"/>
    <property type="molecule type" value="Genomic_DNA"/>
</dbReference>
<organism evidence="1 2">
    <name type="scientific">Lithospermum erythrorhizon</name>
    <name type="common">Purple gromwell</name>
    <name type="synonym">Lithospermum officinale var. erythrorhizon</name>
    <dbReference type="NCBI Taxonomy" id="34254"/>
    <lineage>
        <taxon>Eukaryota</taxon>
        <taxon>Viridiplantae</taxon>
        <taxon>Streptophyta</taxon>
        <taxon>Embryophyta</taxon>
        <taxon>Tracheophyta</taxon>
        <taxon>Spermatophyta</taxon>
        <taxon>Magnoliopsida</taxon>
        <taxon>eudicotyledons</taxon>
        <taxon>Gunneridae</taxon>
        <taxon>Pentapetalae</taxon>
        <taxon>asterids</taxon>
        <taxon>lamiids</taxon>
        <taxon>Boraginales</taxon>
        <taxon>Boraginaceae</taxon>
        <taxon>Boraginoideae</taxon>
        <taxon>Lithospermeae</taxon>
        <taxon>Lithospermum</taxon>
    </lineage>
</organism>
<evidence type="ECO:0000313" key="2">
    <source>
        <dbReference type="Proteomes" id="UP001454036"/>
    </source>
</evidence>
<gene>
    <name evidence="1" type="ORF">LIER_35835</name>
</gene>
<proteinExistence type="predicted"/>
<dbReference type="Proteomes" id="UP001454036">
    <property type="component" value="Unassembled WGS sequence"/>
</dbReference>
<evidence type="ECO:0000313" key="1">
    <source>
        <dbReference type="EMBL" id="GAA0143926.1"/>
    </source>
</evidence>
<keyword evidence="2" id="KW-1185">Reference proteome</keyword>